<name>K9X498_9NOST</name>
<protein>
    <submittedName>
        <fullName evidence="1">Uncharacterized protein</fullName>
    </submittedName>
</protein>
<evidence type="ECO:0000313" key="2">
    <source>
        <dbReference type="Proteomes" id="UP000010475"/>
    </source>
</evidence>
<sequence>MLAMNRLIAKINFYYLKPQINSDVEECSIKTSQTFVEQASRLFREGKMPHGMNLFDFVDYSRIFLWVSKKKIPPTPLRKGGLIFY</sequence>
<dbReference type="AlphaFoldDB" id="K9X498"/>
<keyword evidence="2" id="KW-1185">Reference proteome</keyword>
<dbReference type="EMBL" id="CP003642">
    <property type="protein sequence ID" value="AFZ27480.1"/>
    <property type="molecule type" value="Genomic_DNA"/>
</dbReference>
<proteinExistence type="predicted"/>
<reference evidence="1 2" key="1">
    <citation type="submission" date="2012-06" db="EMBL/GenBank/DDBJ databases">
        <title>Finished chromosome of genome of Cylindrospermum stagnale PCC 7417.</title>
        <authorList>
            <consortium name="US DOE Joint Genome Institute"/>
            <person name="Gugger M."/>
            <person name="Coursin T."/>
            <person name="Rippka R."/>
            <person name="Tandeau De Marsac N."/>
            <person name="Huntemann M."/>
            <person name="Wei C.-L."/>
            <person name="Han J."/>
            <person name="Detter J.C."/>
            <person name="Han C."/>
            <person name="Tapia R."/>
            <person name="Chen A."/>
            <person name="Kyrpides N."/>
            <person name="Mavromatis K."/>
            <person name="Markowitz V."/>
            <person name="Szeto E."/>
            <person name="Ivanova N."/>
            <person name="Pagani I."/>
            <person name="Pati A."/>
            <person name="Goodwin L."/>
            <person name="Nordberg H.P."/>
            <person name="Cantor M.N."/>
            <person name="Hua S.X."/>
            <person name="Woyke T."/>
            <person name="Kerfeld C.A."/>
        </authorList>
    </citation>
    <scope>NUCLEOTIDE SEQUENCE [LARGE SCALE GENOMIC DNA]</scope>
    <source>
        <strain evidence="1 2">PCC 7417</strain>
    </source>
</reference>
<dbReference type="HOGENOM" id="CLU_2507138_0_0_3"/>
<organism evidence="1 2">
    <name type="scientific">Cylindrospermum stagnale PCC 7417</name>
    <dbReference type="NCBI Taxonomy" id="56107"/>
    <lineage>
        <taxon>Bacteria</taxon>
        <taxon>Bacillati</taxon>
        <taxon>Cyanobacteriota</taxon>
        <taxon>Cyanophyceae</taxon>
        <taxon>Nostocales</taxon>
        <taxon>Nostocaceae</taxon>
        <taxon>Cylindrospermum</taxon>
    </lineage>
</organism>
<gene>
    <name evidence="1" type="ORF">Cylst_5468</name>
</gene>
<accession>K9X498</accession>
<dbReference type="Proteomes" id="UP000010475">
    <property type="component" value="Chromosome"/>
</dbReference>
<dbReference type="KEGG" id="csg:Cylst_5468"/>
<evidence type="ECO:0000313" key="1">
    <source>
        <dbReference type="EMBL" id="AFZ27480.1"/>
    </source>
</evidence>